<comment type="caution">
    <text evidence="2">The sequence shown here is derived from an EMBL/GenBank/DDBJ whole genome shotgun (WGS) entry which is preliminary data.</text>
</comment>
<dbReference type="Proteomes" id="UP000193648">
    <property type="component" value="Unassembled WGS sequence"/>
</dbReference>
<feature type="transmembrane region" description="Helical" evidence="1">
    <location>
        <begin position="70"/>
        <end position="89"/>
    </location>
</feature>
<reference evidence="2 3" key="1">
    <citation type="submission" date="2016-07" db="EMBL/GenBank/DDBJ databases">
        <title>Pervasive Adenine N6-methylation of Active Genes in Fungi.</title>
        <authorList>
            <consortium name="DOE Joint Genome Institute"/>
            <person name="Mondo S.J."/>
            <person name="Dannebaum R.O."/>
            <person name="Kuo R.C."/>
            <person name="Labutti K."/>
            <person name="Haridas S."/>
            <person name="Kuo A."/>
            <person name="Salamov A."/>
            <person name="Ahrendt S.R."/>
            <person name="Lipzen A."/>
            <person name="Sullivan W."/>
            <person name="Andreopoulos W.B."/>
            <person name="Clum A."/>
            <person name="Lindquist E."/>
            <person name="Daum C."/>
            <person name="Ramamoorthy G.K."/>
            <person name="Gryganskyi A."/>
            <person name="Culley D."/>
            <person name="Magnuson J.K."/>
            <person name="James T.Y."/>
            <person name="O'Malley M.A."/>
            <person name="Stajich J.E."/>
            <person name="Spatafora J.W."/>
            <person name="Visel A."/>
            <person name="Grigoriev I.V."/>
        </authorList>
    </citation>
    <scope>NUCLEOTIDE SEQUENCE [LARGE SCALE GENOMIC DNA]</scope>
    <source>
        <strain evidence="2 3">NRRL 3116</strain>
    </source>
</reference>
<keyword evidence="1" id="KW-0812">Transmembrane</keyword>
<dbReference type="AlphaFoldDB" id="A0A1Y2GN28"/>
<evidence type="ECO:0000313" key="3">
    <source>
        <dbReference type="Proteomes" id="UP000193648"/>
    </source>
</evidence>
<dbReference type="InParanoid" id="A0A1Y2GN28"/>
<organism evidence="2 3">
    <name type="scientific">Lobosporangium transversale</name>
    <dbReference type="NCBI Taxonomy" id="64571"/>
    <lineage>
        <taxon>Eukaryota</taxon>
        <taxon>Fungi</taxon>
        <taxon>Fungi incertae sedis</taxon>
        <taxon>Mucoromycota</taxon>
        <taxon>Mortierellomycotina</taxon>
        <taxon>Mortierellomycetes</taxon>
        <taxon>Mortierellales</taxon>
        <taxon>Mortierellaceae</taxon>
        <taxon>Lobosporangium</taxon>
    </lineage>
</organism>
<dbReference type="EMBL" id="MCFF01000018">
    <property type="protein sequence ID" value="ORZ16036.1"/>
    <property type="molecule type" value="Genomic_DNA"/>
</dbReference>
<keyword evidence="1" id="KW-0472">Membrane</keyword>
<gene>
    <name evidence="2" type="ORF">BCR41DRAFT_59262</name>
</gene>
<dbReference type="RefSeq" id="XP_021881383.1">
    <property type="nucleotide sequence ID" value="XM_022030926.1"/>
</dbReference>
<keyword evidence="1" id="KW-1133">Transmembrane helix</keyword>
<dbReference type="GeneID" id="33572767"/>
<evidence type="ECO:0000313" key="2">
    <source>
        <dbReference type="EMBL" id="ORZ16036.1"/>
    </source>
</evidence>
<sequence>MAWLSTEGRIRGAYISQFLAQSRSQVPLLPLAFNRFYFRLCIFGLLGHFISKSRLCGAFSSCHFDAWMRLFNYFLGVICLILALESRIIHYPWS</sequence>
<proteinExistence type="predicted"/>
<name>A0A1Y2GN28_9FUNG</name>
<feature type="transmembrane region" description="Helical" evidence="1">
    <location>
        <begin position="32"/>
        <end position="50"/>
    </location>
</feature>
<evidence type="ECO:0000256" key="1">
    <source>
        <dbReference type="SAM" id="Phobius"/>
    </source>
</evidence>
<accession>A0A1Y2GN28</accession>
<protein>
    <submittedName>
        <fullName evidence="2">Uncharacterized protein</fullName>
    </submittedName>
</protein>
<keyword evidence="3" id="KW-1185">Reference proteome</keyword>